<reference evidence="2" key="1">
    <citation type="submission" date="2021-10" db="EMBL/GenBank/DDBJ databases">
        <title>The diversity and Nitrogen Metabolism of Culturable Nitrate-Utilizing Bacteria Within the Oxygen Minimum Zone of the Changjiang (Yangtze River)Estuary.</title>
        <authorList>
            <person name="Zhang D."/>
            <person name="Zheng J."/>
            <person name="Liu S."/>
            <person name="He W."/>
        </authorList>
    </citation>
    <scope>NUCLEOTIDE SEQUENCE</scope>
    <source>
        <strain evidence="2">FXH-223</strain>
    </source>
</reference>
<accession>A0A9Q3URB8</accession>
<evidence type="ECO:0000313" key="2">
    <source>
        <dbReference type="EMBL" id="MCC4309613.1"/>
    </source>
</evidence>
<dbReference type="InterPro" id="IPR019291">
    <property type="entry name" value="Host_attachment_protein"/>
</dbReference>
<evidence type="ECO:0000313" key="3">
    <source>
        <dbReference type="Proteomes" id="UP001108027"/>
    </source>
</evidence>
<dbReference type="Proteomes" id="UP001108027">
    <property type="component" value="Unassembled WGS sequence"/>
</dbReference>
<dbReference type="AlphaFoldDB" id="A0A9Q3URB8"/>
<dbReference type="RefSeq" id="WP_228234413.1">
    <property type="nucleotide sequence ID" value="NZ_JAJGNA010000019.1"/>
</dbReference>
<sequence>MTTYVIASNAAHARVFAHQVGRIREIEQLDHPESQAHVGDLRTGEGGKEGSGAMHGNPRATGNQQATSDKHSAMFAKELAEYMKAAHDKGGVDDFIVIAEPRFLGALRDKMDDPTRRAVIREVDKDLTKQNVDDIKKAAGIV</sequence>
<dbReference type="Pfam" id="PF10116">
    <property type="entry name" value="Host_attach"/>
    <property type="match status" value="1"/>
</dbReference>
<dbReference type="EMBL" id="JAJGNA010000019">
    <property type="protein sequence ID" value="MCC4309613.1"/>
    <property type="molecule type" value="Genomic_DNA"/>
</dbReference>
<keyword evidence="3" id="KW-1185">Reference proteome</keyword>
<feature type="compositionally biased region" description="Basic and acidic residues" evidence="1">
    <location>
        <begin position="28"/>
        <end position="48"/>
    </location>
</feature>
<gene>
    <name evidence="2" type="ORF">LL252_13640</name>
</gene>
<proteinExistence type="predicted"/>
<evidence type="ECO:0000256" key="1">
    <source>
        <dbReference type="SAM" id="MobiDB-lite"/>
    </source>
</evidence>
<comment type="caution">
    <text evidence="2">The sequence shown here is derived from an EMBL/GenBank/DDBJ whole genome shotgun (WGS) entry which is preliminary data.</text>
</comment>
<protein>
    <submittedName>
        <fullName evidence="2">Host attachment protein</fullName>
    </submittedName>
</protein>
<name>A0A9Q3URB8_9GAMM</name>
<organism evidence="2 3">
    <name type="scientific">Alloalcanivorax marinus</name>
    <dbReference type="NCBI Taxonomy" id="1177169"/>
    <lineage>
        <taxon>Bacteria</taxon>
        <taxon>Pseudomonadati</taxon>
        <taxon>Pseudomonadota</taxon>
        <taxon>Gammaproteobacteria</taxon>
        <taxon>Oceanospirillales</taxon>
        <taxon>Alcanivoracaceae</taxon>
        <taxon>Alloalcanivorax</taxon>
    </lineage>
</organism>
<feature type="region of interest" description="Disordered" evidence="1">
    <location>
        <begin position="28"/>
        <end position="70"/>
    </location>
</feature>